<organism evidence="2 3">
    <name type="scientific">Saccharothrix coeruleofusca</name>
    <dbReference type="NCBI Taxonomy" id="33919"/>
    <lineage>
        <taxon>Bacteria</taxon>
        <taxon>Bacillati</taxon>
        <taxon>Actinomycetota</taxon>
        <taxon>Actinomycetes</taxon>
        <taxon>Pseudonocardiales</taxon>
        <taxon>Pseudonocardiaceae</taxon>
        <taxon>Saccharothrix</taxon>
    </lineage>
</organism>
<name>A0A918AH95_9PSEU</name>
<evidence type="ECO:0000313" key="2">
    <source>
        <dbReference type="EMBL" id="GGP37033.1"/>
    </source>
</evidence>
<comment type="caution">
    <text evidence="2">The sequence shown here is derived from an EMBL/GenBank/DDBJ whole genome shotgun (WGS) entry which is preliminary data.</text>
</comment>
<dbReference type="AlphaFoldDB" id="A0A918AH95"/>
<reference evidence="2" key="2">
    <citation type="submission" date="2020-09" db="EMBL/GenBank/DDBJ databases">
        <authorList>
            <person name="Sun Q."/>
            <person name="Ohkuma M."/>
        </authorList>
    </citation>
    <scope>NUCLEOTIDE SEQUENCE</scope>
    <source>
        <strain evidence="2">JCM 3313</strain>
    </source>
</reference>
<gene>
    <name evidence="2" type="ORF">GCM10010185_05380</name>
</gene>
<sequence length="75" mass="8083">MSVAPGATALTRTLASSRSTCSGSRRLPARPRSGRSLSLADYEVLVRRRECPEDGRGVFAELTDRVIAHLRGLDG</sequence>
<accession>A0A918AH95</accession>
<keyword evidence="3" id="KW-1185">Reference proteome</keyword>
<protein>
    <submittedName>
        <fullName evidence="2">Uncharacterized protein</fullName>
    </submittedName>
</protein>
<evidence type="ECO:0000256" key="1">
    <source>
        <dbReference type="SAM" id="MobiDB-lite"/>
    </source>
</evidence>
<dbReference type="EMBL" id="BMRG01000001">
    <property type="protein sequence ID" value="GGP37033.1"/>
    <property type="molecule type" value="Genomic_DNA"/>
</dbReference>
<feature type="region of interest" description="Disordered" evidence="1">
    <location>
        <begin position="1"/>
        <end position="33"/>
    </location>
</feature>
<dbReference type="Proteomes" id="UP000639606">
    <property type="component" value="Unassembled WGS sequence"/>
</dbReference>
<feature type="compositionally biased region" description="Polar residues" evidence="1">
    <location>
        <begin position="10"/>
        <end position="23"/>
    </location>
</feature>
<reference evidence="2" key="1">
    <citation type="journal article" date="2014" name="Int. J. Syst. Evol. Microbiol.">
        <title>Complete genome sequence of Corynebacterium casei LMG S-19264T (=DSM 44701T), isolated from a smear-ripened cheese.</title>
        <authorList>
            <consortium name="US DOE Joint Genome Institute (JGI-PGF)"/>
            <person name="Walter F."/>
            <person name="Albersmeier A."/>
            <person name="Kalinowski J."/>
            <person name="Ruckert C."/>
        </authorList>
    </citation>
    <scope>NUCLEOTIDE SEQUENCE</scope>
    <source>
        <strain evidence="2">JCM 3313</strain>
    </source>
</reference>
<proteinExistence type="predicted"/>
<evidence type="ECO:0000313" key="3">
    <source>
        <dbReference type="Proteomes" id="UP000639606"/>
    </source>
</evidence>